<dbReference type="PANTHER" id="PTHR42803">
    <property type="entry name" value="ACYL-COA DEHYDROGENASE"/>
    <property type="match status" value="1"/>
</dbReference>
<dbReference type="RefSeq" id="WP_233678160.1">
    <property type="nucleotide sequence ID" value="NZ_JAJUOS010000027.1"/>
</dbReference>
<reference evidence="11 12" key="1">
    <citation type="submission" date="2021-12" db="EMBL/GenBank/DDBJ databases">
        <title>Sinirhodobacter sp. WL0062 is a bacterium isolated from seawater.</title>
        <authorList>
            <person name="Wang L."/>
            <person name="He W."/>
            <person name="Zhang D.-F."/>
        </authorList>
    </citation>
    <scope>NUCLEOTIDE SEQUENCE [LARGE SCALE GENOMIC DNA]</scope>
    <source>
        <strain evidence="11 12">WL0062</strain>
    </source>
</reference>
<dbReference type="Pfam" id="PF12806">
    <property type="entry name" value="Acyl-CoA_dh_C"/>
    <property type="match status" value="1"/>
</dbReference>
<comment type="cofactor">
    <cofactor evidence="1 6">
        <name>FAD</name>
        <dbReference type="ChEBI" id="CHEBI:57692"/>
    </cofactor>
</comment>
<dbReference type="Pfam" id="PF02770">
    <property type="entry name" value="Acyl-CoA_dh_M"/>
    <property type="match status" value="1"/>
</dbReference>
<gene>
    <name evidence="11" type="ORF">LZA78_17485</name>
</gene>
<comment type="caution">
    <text evidence="11">The sequence shown here is derived from an EMBL/GenBank/DDBJ whole genome shotgun (WGS) entry which is preliminary data.</text>
</comment>
<evidence type="ECO:0000256" key="3">
    <source>
        <dbReference type="ARBA" id="ARBA00022630"/>
    </source>
</evidence>
<dbReference type="InterPro" id="IPR009075">
    <property type="entry name" value="AcylCo_DH/oxidase_C"/>
</dbReference>
<evidence type="ECO:0000256" key="5">
    <source>
        <dbReference type="ARBA" id="ARBA00023002"/>
    </source>
</evidence>
<dbReference type="Proteomes" id="UP001521181">
    <property type="component" value="Unassembled WGS sequence"/>
</dbReference>
<keyword evidence="3 6" id="KW-0285">Flavoprotein</keyword>
<proteinExistence type="inferred from homology"/>
<dbReference type="EMBL" id="JAJUOS010000027">
    <property type="protein sequence ID" value="MCE5975247.1"/>
    <property type="molecule type" value="Genomic_DNA"/>
</dbReference>
<dbReference type="SUPFAM" id="SSF47203">
    <property type="entry name" value="Acyl-CoA dehydrogenase C-terminal domain-like"/>
    <property type="match status" value="1"/>
</dbReference>
<accession>A0ABS8YZM1</accession>
<dbReference type="InterPro" id="IPR009100">
    <property type="entry name" value="AcylCoA_DH/oxidase_NM_dom_sf"/>
</dbReference>
<dbReference type="SUPFAM" id="SSF56645">
    <property type="entry name" value="Acyl-CoA dehydrogenase NM domain-like"/>
    <property type="match status" value="1"/>
</dbReference>
<evidence type="ECO:0000259" key="10">
    <source>
        <dbReference type="Pfam" id="PF12806"/>
    </source>
</evidence>
<feature type="domain" description="Acyl-CoA dehydrogenase/oxidase N-terminal" evidence="9">
    <location>
        <begin position="35"/>
        <end position="156"/>
    </location>
</feature>
<dbReference type="InterPro" id="IPR013786">
    <property type="entry name" value="AcylCoA_DH/ox_N"/>
</dbReference>
<evidence type="ECO:0000256" key="2">
    <source>
        <dbReference type="ARBA" id="ARBA00009347"/>
    </source>
</evidence>
<evidence type="ECO:0000259" key="9">
    <source>
        <dbReference type="Pfam" id="PF02771"/>
    </source>
</evidence>
<evidence type="ECO:0000313" key="12">
    <source>
        <dbReference type="Proteomes" id="UP001521181"/>
    </source>
</evidence>
<dbReference type="PANTHER" id="PTHR42803:SF1">
    <property type="entry name" value="BROAD-SPECIFICITY LINEAR ACYL-COA DEHYDROGENASE FADE5"/>
    <property type="match status" value="1"/>
</dbReference>
<evidence type="ECO:0000259" key="7">
    <source>
        <dbReference type="Pfam" id="PF00441"/>
    </source>
</evidence>
<evidence type="ECO:0000313" key="11">
    <source>
        <dbReference type="EMBL" id="MCE5975247.1"/>
    </source>
</evidence>
<dbReference type="Gene3D" id="1.10.540.10">
    <property type="entry name" value="Acyl-CoA dehydrogenase/oxidase, N-terminal domain"/>
    <property type="match status" value="1"/>
</dbReference>
<dbReference type="InterPro" id="IPR006091">
    <property type="entry name" value="Acyl-CoA_Oxase/DH_mid-dom"/>
</dbReference>
<keyword evidence="5 6" id="KW-0560">Oxidoreductase</keyword>
<organism evidence="11 12">
    <name type="scientific">Rhodobacter flavimaris</name>
    <dbReference type="NCBI Taxonomy" id="2907145"/>
    <lineage>
        <taxon>Bacteria</taxon>
        <taxon>Pseudomonadati</taxon>
        <taxon>Pseudomonadota</taxon>
        <taxon>Alphaproteobacteria</taxon>
        <taxon>Rhodobacterales</taxon>
        <taxon>Rhodobacter group</taxon>
        <taxon>Rhodobacter</taxon>
    </lineage>
</organism>
<keyword evidence="4 6" id="KW-0274">FAD</keyword>
<evidence type="ECO:0000256" key="6">
    <source>
        <dbReference type="RuleBase" id="RU362125"/>
    </source>
</evidence>
<dbReference type="InterPro" id="IPR037069">
    <property type="entry name" value="AcylCoA_DH/ox_N_sf"/>
</dbReference>
<keyword evidence="12" id="KW-1185">Reference proteome</keyword>
<sequence length="599" mass="62608">MSYQAPLQDMTFVLTELCGLAALSELPGLEDATPETVEAILEEAGKFAGQVLAPLNRSGDEAGLGFDNGRVTVPEGWQEAYDQIVEMGWNSPAASPEHGGMGLPFAVNAAIQEMFNGANTAFQLCPLLTQGAIEAIAHYASADLQESYLPKLVTGEWTGTMNLTEPQAGSDLAAIRSKAVPEGDHYRVSGQKIFITYGEHEMTENIIHLVLARLPDAPAGVKGISLFVVPKFMVNADGSLGARNDVRCVSIEHKLGIHASPTCTLSFGDDGGAIGYLVGEPNQGLTYMFAMMNSARLGVGLQGIGIAEHAGQHAAAYAAERKQGGRPGSAGSVAIVEHPDVKRMLGLIKARTQAARVLAYRAAAASDIASRSTDADIAAKAQRRLDLLIPVVKGWSTEMGNVSASLGVQVHGGMGYIEETGAAQHFRDARITTIYEGTTGIQALDLIGRKISRDKGYAMAELLADMDDTAARLDAASGDGVNWAGYAKSLTEATAALRAATNWIVDQAASHSELPQASACAMLDLAGVCLGTWAMADSVLAASARIAAGDSAAFLHSKLRIAEFYRTQIAAQAPALLALVTLGADAVMALDAADLGVSA</sequence>
<dbReference type="InterPro" id="IPR052166">
    <property type="entry name" value="Diverse_Acyl-CoA_DH"/>
</dbReference>
<feature type="domain" description="Acyl-CoA dehydrogenase/oxidase C-terminal" evidence="7">
    <location>
        <begin position="282"/>
        <end position="445"/>
    </location>
</feature>
<dbReference type="Gene3D" id="2.40.110.10">
    <property type="entry name" value="Butyryl-CoA Dehydrogenase, subunit A, domain 2"/>
    <property type="match status" value="1"/>
</dbReference>
<dbReference type="Gene3D" id="1.20.140.10">
    <property type="entry name" value="Butyryl-CoA Dehydrogenase, subunit A, domain 3"/>
    <property type="match status" value="1"/>
</dbReference>
<evidence type="ECO:0000256" key="1">
    <source>
        <dbReference type="ARBA" id="ARBA00001974"/>
    </source>
</evidence>
<dbReference type="Pfam" id="PF00441">
    <property type="entry name" value="Acyl-CoA_dh_1"/>
    <property type="match status" value="1"/>
</dbReference>
<feature type="domain" description="Acyl-CoA oxidase/dehydrogenase middle" evidence="8">
    <location>
        <begin position="161"/>
        <end position="268"/>
    </location>
</feature>
<dbReference type="InterPro" id="IPR025878">
    <property type="entry name" value="Acyl-CoA_dh-like_C_dom"/>
</dbReference>
<evidence type="ECO:0000259" key="8">
    <source>
        <dbReference type="Pfam" id="PF02770"/>
    </source>
</evidence>
<dbReference type="InterPro" id="IPR036250">
    <property type="entry name" value="AcylCo_DH-like_C"/>
</dbReference>
<protein>
    <submittedName>
        <fullName evidence="11">Acyl-CoA dehydrogenase</fullName>
    </submittedName>
</protein>
<evidence type="ECO:0000256" key="4">
    <source>
        <dbReference type="ARBA" id="ARBA00022827"/>
    </source>
</evidence>
<comment type="similarity">
    <text evidence="2 6">Belongs to the acyl-CoA dehydrogenase family.</text>
</comment>
<name>A0ABS8YZM1_9RHOB</name>
<dbReference type="Pfam" id="PF02771">
    <property type="entry name" value="Acyl-CoA_dh_N"/>
    <property type="match status" value="1"/>
</dbReference>
<dbReference type="InterPro" id="IPR046373">
    <property type="entry name" value="Acyl-CoA_Oxase/DH_mid-dom_sf"/>
</dbReference>
<feature type="domain" description="Acetyl-CoA dehydrogenase-like C-terminal" evidence="10">
    <location>
        <begin position="463"/>
        <end position="591"/>
    </location>
</feature>